<gene>
    <name evidence="2" type="ORF">GGE16_006358</name>
</gene>
<evidence type="ECO:0000313" key="2">
    <source>
        <dbReference type="EMBL" id="MBB4294258.1"/>
    </source>
</evidence>
<dbReference type="AlphaFoldDB" id="A0AAE2MQU0"/>
<protein>
    <submittedName>
        <fullName evidence="2">Uncharacterized protein</fullName>
    </submittedName>
</protein>
<name>A0AAE2MQU0_RHILE</name>
<comment type="caution">
    <text evidence="2">The sequence shown here is derived from an EMBL/GenBank/DDBJ whole genome shotgun (WGS) entry which is preliminary data.</text>
</comment>
<dbReference type="EMBL" id="JACIGO010000015">
    <property type="protein sequence ID" value="MBB4294258.1"/>
    <property type="molecule type" value="Genomic_DNA"/>
</dbReference>
<evidence type="ECO:0000256" key="1">
    <source>
        <dbReference type="SAM" id="MobiDB-lite"/>
    </source>
</evidence>
<dbReference type="Proteomes" id="UP000538507">
    <property type="component" value="Unassembled WGS sequence"/>
</dbReference>
<reference evidence="2 3" key="1">
    <citation type="submission" date="2020-08" db="EMBL/GenBank/DDBJ databases">
        <title>Genomic Encyclopedia of Type Strains, Phase IV (KMG-V): Genome sequencing to study the core and pangenomes of soil and plant-associated prokaryotes.</title>
        <authorList>
            <person name="Whitman W."/>
        </authorList>
    </citation>
    <scope>NUCLEOTIDE SEQUENCE [LARGE SCALE GENOMIC DNA]</scope>
    <source>
        <strain evidence="2 3">SEMIA 415</strain>
    </source>
</reference>
<sequence length="180" mass="19169">MVAVRRPRGVALSADEAVPVIRPRLLPVVDIFPWSIAEQLLPGNTVPDGLLAAFRAMDRDALDARPDVERYPYCPPSFQLSPDGQATPLKRVMPSSDCRLVTKPRHPFGPSLLASICSITPALPVDGLAHARAVAPTAPRPTAPPDRSKAAGAELLTGRGASQAARYASMPPKPRCSSPR</sequence>
<feature type="region of interest" description="Disordered" evidence="1">
    <location>
        <begin position="135"/>
        <end position="180"/>
    </location>
</feature>
<proteinExistence type="predicted"/>
<accession>A0AAE2MQU0</accession>
<evidence type="ECO:0000313" key="3">
    <source>
        <dbReference type="Proteomes" id="UP000538507"/>
    </source>
</evidence>
<organism evidence="2 3">
    <name type="scientific">Rhizobium leguminosarum</name>
    <dbReference type="NCBI Taxonomy" id="384"/>
    <lineage>
        <taxon>Bacteria</taxon>
        <taxon>Pseudomonadati</taxon>
        <taxon>Pseudomonadota</taxon>
        <taxon>Alphaproteobacteria</taxon>
        <taxon>Hyphomicrobiales</taxon>
        <taxon>Rhizobiaceae</taxon>
        <taxon>Rhizobium/Agrobacterium group</taxon>
        <taxon>Rhizobium</taxon>
    </lineage>
</organism>